<dbReference type="RefSeq" id="WP_344228420.1">
    <property type="nucleotide sequence ID" value="NZ_BAAALH010000002.1"/>
</dbReference>
<evidence type="ECO:0000256" key="7">
    <source>
        <dbReference type="SAM" id="Phobius"/>
    </source>
</evidence>
<accession>A0ABV8XXV1</accession>
<protein>
    <submittedName>
        <fullName evidence="9">MFS transporter</fullName>
    </submittedName>
</protein>
<dbReference type="PANTHER" id="PTHR42718:SF9">
    <property type="entry name" value="MAJOR FACILITATOR SUPERFAMILY MULTIDRUG TRANSPORTER MFSC"/>
    <property type="match status" value="1"/>
</dbReference>
<dbReference type="Gene3D" id="1.20.1250.20">
    <property type="entry name" value="MFS general substrate transporter like domains"/>
    <property type="match status" value="1"/>
</dbReference>
<dbReference type="Pfam" id="PF07690">
    <property type="entry name" value="MFS_1"/>
    <property type="match status" value="1"/>
</dbReference>
<dbReference type="SUPFAM" id="SSF103473">
    <property type="entry name" value="MFS general substrate transporter"/>
    <property type="match status" value="2"/>
</dbReference>
<dbReference type="PANTHER" id="PTHR42718">
    <property type="entry name" value="MAJOR FACILITATOR SUPERFAMILY MULTIDRUG TRANSPORTER MFSC"/>
    <property type="match status" value="1"/>
</dbReference>
<evidence type="ECO:0000313" key="9">
    <source>
        <dbReference type="EMBL" id="MFC4429427.1"/>
    </source>
</evidence>
<reference evidence="10" key="1">
    <citation type="journal article" date="2019" name="Int. J. Syst. Evol. Microbiol.">
        <title>The Global Catalogue of Microorganisms (GCM) 10K type strain sequencing project: providing services to taxonomists for standard genome sequencing and annotation.</title>
        <authorList>
            <consortium name="The Broad Institute Genomics Platform"/>
            <consortium name="The Broad Institute Genome Sequencing Center for Infectious Disease"/>
            <person name="Wu L."/>
            <person name="Ma J."/>
        </authorList>
    </citation>
    <scope>NUCLEOTIDE SEQUENCE [LARGE SCALE GENOMIC DNA]</scope>
    <source>
        <strain evidence="10">CGMCC 1.12125</strain>
    </source>
</reference>
<evidence type="ECO:0000259" key="8">
    <source>
        <dbReference type="PROSITE" id="PS50850"/>
    </source>
</evidence>
<evidence type="ECO:0000313" key="10">
    <source>
        <dbReference type="Proteomes" id="UP001595965"/>
    </source>
</evidence>
<evidence type="ECO:0000256" key="5">
    <source>
        <dbReference type="ARBA" id="ARBA00023136"/>
    </source>
</evidence>
<dbReference type="Gene3D" id="1.20.1720.10">
    <property type="entry name" value="Multidrug resistance protein D"/>
    <property type="match status" value="1"/>
</dbReference>
<dbReference type="Proteomes" id="UP001595965">
    <property type="component" value="Unassembled WGS sequence"/>
</dbReference>
<dbReference type="InterPro" id="IPR020846">
    <property type="entry name" value="MFS_dom"/>
</dbReference>
<dbReference type="InterPro" id="IPR036259">
    <property type="entry name" value="MFS_trans_sf"/>
</dbReference>
<organism evidence="9 10">
    <name type="scientific">Citricoccus alkalitolerans</name>
    <dbReference type="NCBI Taxonomy" id="246603"/>
    <lineage>
        <taxon>Bacteria</taxon>
        <taxon>Bacillati</taxon>
        <taxon>Actinomycetota</taxon>
        <taxon>Actinomycetes</taxon>
        <taxon>Micrococcales</taxon>
        <taxon>Micrococcaceae</taxon>
        <taxon>Citricoccus</taxon>
    </lineage>
</organism>
<comment type="caution">
    <text evidence="9">The sequence shown here is derived from an EMBL/GenBank/DDBJ whole genome shotgun (WGS) entry which is preliminary data.</text>
</comment>
<keyword evidence="3 7" id="KW-0812">Transmembrane</keyword>
<keyword evidence="5 7" id="KW-0472">Membrane</keyword>
<dbReference type="PROSITE" id="PS50850">
    <property type="entry name" value="MFS"/>
    <property type="match status" value="1"/>
</dbReference>
<keyword evidence="10" id="KW-1185">Reference proteome</keyword>
<evidence type="ECO:0000256" key="2">
    <source>
        <dbReference type="ARBA" id="ARBA00022448"/>
    </source>
</evidence>
<feature type="transmembrane region" description="Helical" evidence="7">
    <location>
        <begin position="421"/>
        <end position="446"/>
    </location>
</feature>
<comment type="subcellular location">
    <subcellularLocation>
        <location evidence="1">Cell membrane</location>
        <topology evidence="1">Multi-pass membrane protein</topology>
    </subcellularLocation>
</comment>
<evidence type="ECO:0000256" key="1">
    <source>
        <dbReference type="ARBA" id="ARBA00004651"/>
    </source>
</evidence>
<name>A0ABV8XXV1_9MICC</name>
<dbReference type="InterPro" id="IPR011701">
    <property type="entry name" value="MFS"/>
</dbReference>
<gene>
    <name evidence="9" type="ORF">ACFO0K_07015</name>
</gene>
<feature type="region of interest" description="Disordered" evidence="6">
    <location>
        <begin position="1"/>
        <end position="30"/>
    </location>
</feature>
<dbReference type="CDD" id="cd17504">
    <property type="entry name" value="MFS_MMR_MDR_like"/>
    <property type="match status" value="1"/>
</dbReference>
<feature type="transmembrane region" description="Helical" evidence="7">
    <location>
        <begin position="271"/>
        <end position="292"/>
    </location>
</feature>
<feature type="transmembrane region" description="Helical" evidence="7">
    <location>
        <begin position="72"/>
        <end position="91"/>
    </location>
</feature>
<feature type="region of interest" description="Disordered" evidence="6">
    <location>
        <begin position="530"/>
        <end position="552"/>
    </location>
</feature>
<sequence>MPFPDPQTSAASAPQAVPESTPRPTPANDPSVNPRLLVAVLAATGIVVSLAQTLVVPILGELPVIFGTDVATASWVITVTLLVGAVSTPVMGRLADLYGKKRMMLVAVIPFIVGSIVCALATDVVVMILGRGLQGLGTGMIPLGISLIHDVLSKEKAGSAIALMSSSMGIGGALGIPVAAAIAQFASWRVLFWATAAIAVATAVAIALIVPALRPAARPVIADGPSAAGTADGPLPASPVGKPAGFDVVGAIGLALGLTALLLGISKGAEWGWGSVLTLGSLGVAVVVLVAWGAYEWRRPGPLVDLRTTLRPVVLLTNLASVLFGFSMYAMNLIIPQVMQLPVDLGYGLGQTMIQMGLWMAPLGLGMMAVSGLGARISYHKGPKRTLTLAGVIIAAGYGATALILATIGSRAPGPADGATILWTLVLLCAAGALVGCGIGFAYGAMPALIMGAVPATEKASANGLNALMRSLGTTMSAAVIGALLGALSQQVGGVPVPTQTGFLVALLCGAGAALVAAGVAAMIPATGPAKRWAKGPANGPTNGPEPRQPSA</sequence>
<feature type="compositionally biased region" description="Polar residues" evidence="6">
    <location>
        <begin position="1"/>
        <end position="12"/>
    </location>
</feature>
<feature type="transmembrane region" description="Helical" evidence="7">
    <location>
        <begin position="103"/>
        <end position="122"/>
    </location>
</feature>
<keyword evidence="4 7" id="KW-1133">Transmembrane helix</keyword>
<feature type="transmembrane region" description="Helical" evidence="7">
    <location>
        <begin position="160"/>
        <end position="185"/>
    </location>
</feature>
<feature type="domain" description="Major facilitator superfamily (MFS) profile" evidence="8">
    <location>
        <begin position="37"/>
        <end position="528"/>
    </location>
</feature>
<feature type="transmembrane region" description="Helical" evidence="7">
    <location>
        <begin position="387"/>
        <end position="409"/>
    </location>
</feature>
<feature type="transmembrane region" description="Helical" evidence="7">
    <location>
        <begin position="313"/>
        <end position="336"/>
    </location>
</feature>
<feature type="transmembrane region" description="Helical" evidence="7">
    <location>
        <begin position="244"/>
        <end position="265"/>
    </location>
</feature>
<feature type="transmembrane region" description="Helical" evidence="7">
    <location>
        <begin position="356"/>
        <end position="375"/>
    </location>
</feature>
<feature type="transmembrane region" description="Helical" evidence="7">
    <location>
        <begin position="467"/>
        <end position="489"/>
    </location>
</feature>
<evidence type="ECO:0000256" key="4">
    <source>
        <dbReference type="ARBA" id="ARBA00022989"/>
    </source>
</evidence>
<dbReference type="EMBL" id="JBHSEN010000001">
    <property type="protein sequence ID" value="MFC4429427.1"/>
    <property type="molecule type" value="Genomic_DNA"/>
</dbReference>
<feature type="transmembrane region" description="Helical" evidence="7">
    <location>
        <begin position="36"/>
        <end position="60"/>
    </location>
</feature>
<keyword evidence="2" id="KW-0813">Transport</keyword>
<evidence type="ECO:0000256" key="3">
    <source>
        <dbReference type="ARBA" id="ARBA00022692"/>
    </source>
</evidence>
<proteinExistence type="predicted"/>
<feature type="transmembrane region" description="Helical" evidence="7">
    <location>
        <begin position="501"/>
        <end position="524"/>
    </location>
</feature>
<feature type="transmembrane region" description="Helical" evidence="7">
    <location>
        <begin position="191"/>
        <end position="213"/>
    </location>
</feature>
<evidence type="ECO:0000256" key="6">
    <source>
        <dbReference type="SAM" id="MobiDB-lite"/>
    </source>
</evidence>